<keyword evidence="11" id="KW-1185">Reference proteome</keyword>
<name>A0A6H9YJE5_9ACTN</name>
<evidence type="ECO:0000256" key="5">
    <source>
        <dbReference type="ARBA" id="ARBA00023136"/>
    </source>
</evidence>
<dbReference type="PANTHER" id="PTHR30572:SF4">
    <property type="entry name" value="ABC TRANSPORTER PERMEASE YTRF"/>
    <property type="match status" value="1"/>
</dbReference>
<feature type="domain" description="ABC3 transporter permease C-terminal" evidence="9">
    <location>
        <begin position="275"/>
        <end position="390"/>
    </location>
</feature>
<dbReference type="EMBL" id="WBMT01000039">
    <property type="protein sequence ID" value="KAB2337999.1"/>
    <property type="molecule type" value="Genomic_DNA"/>
</dbReference>
<dbReference type="GO" id="GO:0005886">
    <property type="term" value="C:plasma membrane"/>
    <property type="evidence" value="ECO:0007669"/>
    <property type="project" value="UniProtKB-SubCell"/>
</dbReference>
<proteinExistence type="inferred from homology"/>
<evidence type="ECO:0000259" key="9">
    <source>
        <dbReference type="Pfam" id="PF02687"/>
    </source>
</evidence>
<evidence type="ECO:0000313" key="11">
    <source>
        <dbReference type="Proteomes" id="UP000468735"/>
    </source>
</evidence>
<evidence type="ECO:0000256" key="2">
    <source>
        <dbReference type="ARBA" id="ARBA00022475"/>
    </source>
</evidence>
<dbReference type="GO" id="GO:0022857">
    <property type="term" value="F:transmembrane transporter activity"/>
    <property type="evidence" value="ECO:0007669"/>
    <property type="project" value="TreeGrafter"/>
</dbReference>
<feature type="transmembrane region" description="Helical" evidence="8">
    <location>
        <begin position="268"/>
        <end position="300"/>
    </location>
</feature>
<comment type="subcellular location">
    <subcellularLocation>
        <location evidence="1">Cell membrane</location>
        <topology evidence="1">Multi-pass membrane protein</topology>
    </subcellularLocation>
</comment>
<feature type="transmembrane region" description="Helical" evidence="8">
    <location>
        <begin position="321"/>
        <end position="344"/>
    </location>
</feature>
<evidence type="ECO:0000313" key="10">
    <source>
        <dbReference type="EMBL" id="KAB2337999.1"/>
    </source>
</evidence>
<reference evidence="10 11" key="1">
    <citation type="submission" date="2019-09" db="EMBL/GenBank/DDBJ databases">
        <title>Actinomadura physcomitrii sp. nov., a novel actinomycete isolated from moss [Physcomitrium sphaericum (Ludw) Fuernr].</title>
        <authorList>
            <person name="Zhuang X."/>
            <person name="Liu C."/>
        </authorList>
    </citation>
    <scope>NUCLEOTIDE SEQUENCE [LARGE SCALE GENOMIC DNA]</scope>
    <source>
        <strain evidence="10 11">HMC1</strain>
    </source>
</reference>
<keyword evidence="4 8" id="KW-1133">Transmembrane helix</keyword>
<accession>A0A6H9YJE5</accession>
<evidence type="ECO:0000256" key="7">
    <source>
        <dbReference type="SAM" id="MobiDB-lite"/>
    </source>
</evidence>
<dbReference type="InterPro" id="IPR003838">
    <property type="entry name" value="ABC3_permease_C"/>
</dbReference>
<gene>
    <name evidence="10" type="ORF">F8566_49175</name>
</gene>
<feature type="transmembrane region" description="Helical" evidence="8">
    <location>
        <begin position="364"/>
        <end position="383"/>
    </location>
</feature>
<keyword evidence="5 8" id="KW-0472">Membrane</keyword>
<evidence type="ECO:0000256" key="1">
    <source>
        <dbReference type="ARBA" id="ARBA00004651"/>
    </source>
</evidence>
<dbReference type="AlphaFoldDB" id="A0A6H9YJE5"/>
<dbReference type="PANTHER" id="PTHR30572">
    <property type="entry name" value="MEMBRANE COMPONENT OF TRANSPORTER-RELATED"/>
    <property type="match status" value="1"/>
</dbReference>
<organism evidence="10 11">
    <name type="scientific">Actinomadura rudentiformis</name>
    <dbReference type="NCBI Taxonomy" id="359158"/>
    <lineage>
        <taxon>Bacteria</taxon>
        <taxon>Bacillati</taxon>
        <taxon>Actinomycetota</taxon>
        <taxon>Actinomycetes</taxon>
        <taxon>Streptosporangiales</taxon>
        <taxon>Thermomonosporaceae</taxon>
        <taxon>Actinomadura</taxon>
    </lineage>
</organism>
<evidence type="ECO:0000256" key="8">
    <source>
        <dbReference type="SAM" id="Phobius"/>
    </source>
</evidence>
<evidence type="ECO:0000256" key="3">
    <source>
        <dbReference type="ARBA" id="ARBA00022692"/>
    </source>
</evidence>
<protein>
    <submittedName>
        <fullName evidence="10">FtsX-like permease family protein</fullName>
    </submittedName>
</protein>
<dbReference type="RefSeq" id="WP_151571342.1">
    <property type="nucleotide sequence ID" value="NZ_WBMT01000039.1"/>
</dbReference>
<comment type="similarity">
    <text evidence="6">Belongs to the ABC-4 integral membrane protein family.</text>
</comment>
<keyword evidence="3 8" id="KW-0812">Transmembrane</keyword>
<feature type="region of interest" description="Disordered" evidence="7">
    <location>
        <begin position="84"/>
        <end position="116"/>
    </location>
</feature>
<dbReference type="Proteomes" id="UP000468735">
    <property type="component" value="Unassembled WGS sequence"/>
</dbReference>
<feature type="non-terminal residue" evidence="10">
    <location>
        <position position="424"/>
    </location>
</feature>
<feature type="transmembrane region" description="Helical" evidence="8">
    <location>
        <begin position="20"/>
        <end position="42"/>
    </location>
</feature>
<evidence type="ECO:0000256" key="4">
    <source>
        <dbReference type="ARBA" id="ARBA00022989"/>
    </source>
</evidence>
<dbReference type="InterPro" id="IPR050250">
    <property type="entry name" value="Macrolide_Exporter_MacB"/>
</dbReference>
<keyword evidence="2" id="KW-1003">Cell membrane</keyword>
<dbReference type="OrthoDB" id="3207485at2"/>
<comment type="caution">
    <text evidence="10">The sequence shown here is derived from an EMBL/GenBank/DDBJ whole genome shotgun (WGS) entry which is preliminary data.</text>
</comment>
<sequence>MSALGRVVRSGVGRRRVQTLVIGLATMMAVAASVLGGSLLVASGAPFDAAFSKQHGAHLSVQFDAGQTTTARLSATARAPGVAVASGPFPTTSITPRASSLPLPGGGPPGAGGGRRMPEAPMTVVGRADPGASGGAGGTVDRVTMTAGRWATRPGEIVVSADSPFSQVMGLRLQLSDLPGGPVLTVVGAAHSISRTADAWVAPSQIAALVPPGRAGGFQMLYRFTSADTSAQVTAGRSAVTAGLPVRAVAGTQSWLALKKTAERDIALFVPFLVAFGILGLVMSVLIVGNVVAGTVGAGLRRTGILKAIGFTPAQVVRAHVGQALLPAAAGTALGVVAGNLLAVPVLSETEDAYGTTSLTVQPWVDATVIAGVLGVVTVTAWASAWRAGRLRTVDAIAVGRTPRPGRGRRAAGLAARLPLPRPV</sequence>
<dbReference type="Pfam" id="PF02687">
    <property type="entry name" value="FtsX"/>
    <property type="match status" value="1"/>
</dbReference>
<evidence type="ECO:0000256" key="6">
    <source>
        <dbReference type="ARBA" id="ARBA00038076"/>
    </source>
</evidence>